<accession>A0A8S3BAD5</accession>
<dbReference type="AlphaFoldDB" id="A0A8S3BAD5"/>
<gene>
    <name evidence="2" type="ORF">SMN809_LOCUS47507</name>
</gene>
<organism evidence="2 3">
    <name type="scientific">Rotaria magnacalcarata</name>
    <dbReference type="NCBI Taxonomy" id="392030"/>
    <lineage>
        <taxon>Eukaryota</taxon>
        <taxon>Metazoa</taxon>
        <taxon>Spiralia</taxon>
        <taxon>Gnathifera</taxon>
        <taxon>Rotifera</taxon>
        <taxon>Eurotatoria</taxon>
        <taxon>Bdelloidea</taxon>
        <taxon>Philodinida</taxon>
        <taxon>Philodinidae</taxon>
        <taxon>Rotaria</taxon>
    </lineage>
</organism>
<name>A0A8S3BAD5_9BILA</name>
<protein>
    <submittedName>
        <fullName evidence="2">Uncharacterized protein</fullName>
    </submittedName>
</protein>
<feature type="non-terminal residue" evidence="2">
    <location>
        <position position="58"/>
    </location>
</feature>
<evidence type="ECO:0000256" key="1">
    <source>
        <dbReference type="SAM" id="MobiDB-lite"/>
    </source>
</evidence>
<evidence type="ECO:0000313" key="3">
    <source>
        <dbReference type="Proteomes" id="UP000676336"/>
    </source>
</evidence>
<proteinExistence type="predicted"/>
<feature type="region of interest" description="Disordered" evidence="1">
    <location>
        <begin position="23"/>
        <end position="43"/>
    </location>
</feature>
<sequence>METDIVSVGEFSTQKQITDENLNPMKYPSEIDKGRLQKKTTSSGKKLADEVYQLFEKE</sequence>
<dbReference type="Proteomes" id="UP000676336">
    <property type="component" value="Unassembled WGS sequence"/>
</dbReference>
<reference evidence="2" key="1">
    <citation type="submission" date="2021-02" db="EMBL/GenBank/DDBJ databases">
        <authorList>
            <person name="Nowell W R."/>
        </authorList>
    </citation>
    <scope>NUCLEOTIDE SEQUENCE</scope>
</reference>
<dbReference type="EMBL" id="CAJOBI010150544">
    <property type="protein sequence ID" value="CAF4808944.1"/>
    <property type="molecule type" value="Genomic_DNA"/>
</dbReference>
<comment type="caution">
    <text evidence="2">The sequence shown here is derived from an EMBL/GenBank/DDBJ whole genome shotgun (WGS) entry which is preliminary data.</text>
</comment>
<evidence type="ECO:0000313" key="2">
    <source>
        <dbReference type="EMBL" id="CAF4808944.1"/>
    </source>
</evidence>